<dbReference type="EMBL" id="CM042028">
    <property type="protein sequence ID" value="KAI3800012.1"/>
    <property type="molecule type" value="Genomic_DNA"/>
</dbReference>
<gene>
    <name evidence="1" type="ORF">L1987_35318</name>
</gene>
<name>A0ACB9HWQ9_9ASTR</name>
<keyword evidence="2" id="KW-1185">Reference proteome</keyword>
<proteinExistence type="predicted"/>
<organism evidence="1 2">
    <name type="scientific">Smallanthus sonchifolius</name>
    <dbReference type="NCBI Taxonomy" id="185202"/>
    <lineage>
        <taxon>Eukaryota</taxon>
        <taxon>Viridiplantae</taxon>
        <taxon>Streptophyta</taxon>
        <taxon>Embryophyta</taxon>
        <taxon>Tracheophyta</taxon>
        <taxon>Spermatophyta</taxon>
        <taxon>Magnoliopsida</taxon>
        <taxon>eudicotyledons</taxon>
        <taxon>Gunneridae</taxon>
        <taxon>Pentapetalae</taxon>
        <taxon>asterids</taxon>
        <taxon>campanulids</taxon>
        <taxon>Asterales</taxon>
        <taxon>Asteraceae</taxon>
        <taxon>Asteroideae</taxon>
        <taxon>Heliantheae alliance</taxon>
        <taxon>Millerieae</taxon>
        <taxon>Smallanthus</taxon>
    </lineage>
</organism>
<accession>A0ACB9HWQ9</accession>
<sequence>MVDWLVNYTRWVSLCMARCGFLRNPLSFNRHLFGFFQSFHPFDLRWYSTYLISQSMVNKVCFSVIV</sequence>
<reference evidence="1 2" key="2">
    <citation type="journal article" date="2022" name="Mol. Ecol. Resour.">
        <title>The genomes of chicory, endive, great burdock and yacon provide insights into Asteraceae paleo-polyploidization history and plant inulin production.</title>
        <authorList>
            <person name="Fan W."/>
            <person name="Wang S."/>
            <person name="Wang H."/>
            <person name="Wang A."/>
            <person name="Jiang F."/>
            <person name="Liu H."/>
            <person name="Zhao H."/>
            <person name="Xu D."/>
            <person name="Zhang Y."/>
        </authorList>
    </citation>
    <scope>NUCLEOTIDE SEQUENCE [LARGE SCALE GENOMIC DNA]</scope>
    <source>
        <strain evidence="2">cv. Yunnan</strain>
        <tissue evidence="1">Leaves</tissue>
    </source>
</reference>
<comment type="caution">
    <text evidence="1">The sequence shown here is derived from an EMBL/GenBank/DDBJ whole genome shotgun (WGS) entry which is preliminary data.</text>
</comment>
<evidence type="ECO:0000313" key="2">
    <source>
        <dbReference type="Proteomes" id="UP001056120"/>
    </source>
</evidence>
<dbReference type="Proteomes" id="UP001056120">
    <property type="component" value="Linkage Group LG11"/>
</dbReference>
<protein>
    <submittedName>
        <fullName evidence="1">Uncharacterized protein</fullName>
    </submittedName>
</protein>
<evidence type="ECO:0000313" key="1">
    <source>
        <dbReference type="EMBL" id="KAI3800012.1"/>
    </source>
</evidence>
<reference evidence="2" key="1">
    <citation type="journal article" date="2022" name="Mol. Ecol. Resour.">
        <title>The genomes of chicory, endive, great burdock and yacon provide insights into Asteraceae palaeo-polyploidization history and plant inulin production.</title>
        <authorList>
            <person name="Fan W."/>
            <person name="Wang S."/>
            <person name="Wang H."/>
            <person name="Wang A."/>
            <person name="Jiang F."/>
            <person name="Liu H."/>
            <person name="Zhao H."/>
            <person name="Xu D."/>
            <person name="Zhang Y."/>
        </authorList>
    </citation>
    <scope>NUCLEOTIDE SEQUENCE [LARGE SCALE GENOMIC DNA]</scope>
    <source>
        <strain evidence="2">cv. Yunnan</strain>
    </source>
</reference>